<keyword evidence="3" id="KW-1003">Cell membrane</keyword>
<comment type="caution">
    <text evidence="8">The sequence shown here is derived from an EMBL/GenBank/DDBJ whole genome shotgun (WGS) entry which is preliminary data.</text>
</comment>
<dbReference type="AlphaFoldDB" id="A0A4Z0GSL8"/>
<evidence type="ECO:0000256" key="3">
    <source>
        <dbReference type="ARBA" id="ARBA00022475"/>
    </source>
</evidence>
<dbReference type="RefSeq" id="WP_135347322.1">
    <property type="nucleotide sequence ID" value="NZ_SRJD01000002.1"/>
</dbReference>
<feature type="transmembrane region" description="Helical" evidence="7">
    <location>
        <begin position="312"/>
        <end position="334"/>
    </location>
</feature>
<dbReference type="EMBL" id="SRJD01000002">
    <property type="protein sequence ID" value="TGA99927.1"/>
    <property type="molecule type" value="Genomic_DNA"/>
</dbReference>
<dbReference type="PANTHER" id="PTHR30106">
    <property type="entry name" value="INNER MEMBRANE PROTEIN YEIH-RELATED"/>
    <property type="match status" value="1"/>
</dbReference>
<dbReference type="Proteomes" id="UP000298347">
    <property type="component" value="Unassembled WGS sequence"/>
</dbReference>
<feature type="transmembrane region" description="Helical" evidence="7">
    <location>
        <begin position="28"/>
        <end position="47"/>
    </location>
</feature>
<comment type="subcellular location">
    <subcellularLocation>
        <location evidence="1">Cell membrane</location>
        <topology evidence="1">Multi-pass membrane protein</topology>
    </subcellularLocation>
</comment>
<comment type="similarity">
    <text evidence="2">Belongs to the UPF0324 family.</text>
</comment>
<feature type="transmembrane region" description="Helical" evidence="7">
    <location>
        <begin position="217"/>
        <end position="239"/>
    </location>
</feature>
<keyword evidence="4 7" id="KW-0812">Transmembrane</keyword>
<feature type="transmembrane region" description="Helical" evidence="7">
    <location>
        <begin position="245"/>
        <end position="268"/>
    </location>
</feature>
<dbReference type="Pfam" id="PF03601">
    <property type="entry name" value="Cons_hypoth698"/>
    <property type="match status" value="1"/>
</dbReference>
<dbReference type="OrthoDB" id="9766798at2"/>
<keyword evidence="5 7" id="KW-1133">Transmembrane helix</keyword>
<dbReference type="InterPro" id="IPR018383">
    <property type="entry name" value="UPF0324_pro"/>
</dbReference>
<reference evidence="8 9" key="1">
    <citation type="journal article" date="2015" name="Int. J. Syst. Evol. Microbiol.">
        <title>Sporolactobacillus shoreae sp. nov. and Sporolactobacillus spathodeae sp. nov., two spore-forming lactic acid bacteria isolated from tree barks in Thailand.</title>
        <authorList>
            <person name="Thamacharoensuk T."/>
            <person name="Kitahara M."/>
            <person name="Ohkuma M."/>
            <person name="Thongchul N."/>
            <person name="Tanasupawat S."/>
        </authorList>
    </citation>
    <scope>NUCLEOTIDE SEQUENCE [LARGE SCALE GENOMIC DNA]</scope>
    <source>
        <strain evidence="8 9">BK92</strain>
    </source>
</reference>
<evidence type="ECO:0000256" key="1">
    <source>
        <dbReference type="ARBA" id="ARBA00004651"/>
    </source>
</evidence>
<feature type="transmembrane region" description="Helical" evidence="7">
    <location>
        <begin position="422"/>
        <end position="447"/>
    </location>
</feature>
<name>A0A4Z0GSL8_9BACL</name>
<keyword evidence="6 7" id="KW-0472">Membrane</keyword>
<feature type="transmembrane region" description="Helical" evidence="7">
    <location>
        <begin position="67"/>
        <end position="96"/>
    </location>
</feature>
<sequence length="450" mass="48390">MSIDLTSEGHSNTVRKSGWFELIRKEDWWAVWVGLFLVLAGILFWTAGSSIKVLTAQIQKWTDFPTLGGILSAHLGSIILLFLTFLILFSVAAAFLHIKVAPFAAGFTVLFIISVIVNVFSSWGWALQYDLEAPIVALAIGLIAGNLIPLPGWFSSALRTELYVKVGIVLLGATLPFTLIIQAGPVAFLQATLIAVITFLVIYFAGTRWFGLDKPLAATLGVGGSVCGVSAAIAVGGAIKAKKEHVSITISIVVIWAVASIFLLTLLIKWLGIPAGPAGAWVGTSEFADAAGVTAASAFGDHALNSFTLMKVIGRDIFIGVWAFILAFISITFWENKKAGTKADAGEIWHRFPKFIIGFFAASILLTVVIAATSASGRLVINTDVIAPIKEFRTWAFTFTFLSIGLTTRFKQLTSFGWKPFAAFSTGAVVNIILGYILSVLILHNFWASL</sequence>
<feature type="transmembrane region" description="Helical" evidence="7">
    <location>
        <begin position="355"/>
        <end position="372"/>
    </location>
</feature>
<feature type="transmembrane region" description="Helical" evidence="7">
    <location>
        <begin position="131"/>
        <end position="150"/>
    </location>
</feature>
<evidence type="ECO:0000313" key="9">
    <source>
        <dbReference type="Proteomes" id="UP000298347"/>
    </source>
</evidence>
<keyword evidence="9" id="KW-1185">Reference proteome</keyword>
<evidence type="ECO:0000256" key="6">
    <source>
        <dbReference type="ARBA" id="ARBA00023136"/>
    </source>
</evidence>
<feature type="transmembrane region" description="Helical" evidence="7">
    <location>
        <begin position="392"/>
        <end position="410"/>
    </location>
</feature>
<evidence type="ECO:0000256" key="5">
    <source>
        <dbReference type="ARBA" id="ARBA00022989"/>
    </source>
</evidence>
<evidence type="ECO:0000256" key="7">
    <source>
        <dbReference type="SAM" id="Phobius"/>
    </source>
</evidence>
<dbReference type="GO" id="GO:0005886">
    <property type="term" value="C:plasma membrane"/>
    <property type="evidence" value="ECO:0007669"/>
    <property type="project" value="UniProtKB-SubCell"/>
</dbReference>
<evidence type="ECO:0000256" key="4">
    <source>
        <dbReference type="ARBA" id="ARBA00022692"/>
    </source>
</evidence>
<accession>A0A4Z0GSL8</accession>
<dbReference type="PANTHER" id="PTHR30106:SF1">
    <property type="entry name" value="UPF0324 MEMBRANE PROTEIN FN0533"/>
    <property type="match status" value="1"/>
</dbReference>
<feature type="transmembrane region" description="Helical" evidence="7">
    <location>
        <begin position="162"/>
        <end position="181"/>
    </location>
</feature>
<evidence type="ECO:0000256" key="2">
    <source>
        <dbReference type="ARBA" id="ARBA00007977"/>
    </source>
</evidence>
<feature type="transmembrane region" description="Helical" evidence="7">
    <location>
        <begin position="103"/>
        <end position="125"/>
    </location>
</feature>
<gene>
    <name evidence="8" type="ORF">E4665_02985</name>
</gene>
<feature type="transmembrane region" description="Helical" evidence="7">
    <location>
        <begin position="187"/>
        <end position="205"/>
    </location>
</feature>
<protein>
    <submittedName>
        <fullName evidence="8">Putative sulfate exporter family transporter</fullName>
    </submittedName>
</protein>
<organism evidence="8 9">
    <name type="scientific">Sporolactobacillus shoreae</name>
    <dbReference type="NCBI Taxonomy" id="1465501"/>
    <lineage>
        <taxon>Bacteria</taxon>
        <taxon>Bacillati</taxon>
        <taxon>Bacillota</taxon>
        <taxon>Bacilli</taxon>
        <taxon>Bacillales</taxon>
        <taxon>Sporolactobacillaceae</taxon>
        <taxon>Sporolactobacillus</taxon>
    </lineage>
</organism>
<proteinExistence type="inferred from homology"/>
<evidence type="ECO:0000313" key="8">
    <source>
        <dbReference type="EMBL" id="TGA99927.1"/>
    </source>
</evidence>